<evidence type="ECO:0000313" key="7">
    <source>
        <dbReference type="EMBL" id="KAH7514575.1"/>
    </source>
</evidence>
<proteinExistence type="predicted"/>
<evidence type="ECO:0000256" key="4">
    <source>
        <dbReference type="ARBA" id="ARBA00023136"/>
    </source>
</evidence>
<keyword evidence="2 5" id="KW-0812">Transmembrane</keyword>
<gene>
    <name evidence="7" type="ORF">FEM48_Zijuj11G0104100</name>
</gene>
<dbReference type="EMBL" id="JAEACU010000011">
    <property type="protein sequence ID" value="KAH7514575.1"/>
    <property type="molecule type" value="Genomic_DNA"/>
</dbReference>
<evidence type="ECO:0000313" key="8">
    <source>
        <dbReference type="Proteomes" id="UP000813462"/>
    </source>
</evidence>
<dbReference type="Pfam" id="PF03151">
    <property type="entry name" value="TPT"/>
    <property type="match status" value="1"/>
</dbReference>
<feature type="transmembrane region" description="Helical" evidence="5">
    <location>
        <begin position="277"/>
        <end position="298"/>
    </location>
</feature>
<comment type="caution">
    <text evidence="7">The sequence shown here is derived from an EMBL/GenBank/DDBJ whole genome shotgun (WGS) entry which is preliminary data.</text>
</comment>
<evidence type="ECO:0000256" key="1">
    <source>
        <dbReference type="ARBA" id="ARBA00004141"/>
    </source>
</evidence>
<accession>A0A978UIE4</accession>
<dbReference type="InterPro" id="IPR037185">
    <property type="entry name" value="EmrE-like"/>
</dbReference>
<keyword evidence="3 5" id="KW-1133">Transmembrane helix</keyword>
<dbReference type="InterPro" id="IPR004853">
    <property type="entry name" value="Sugar_P_trans_dom"/>
</dbReference>
<dbReference type="SUPFAM" id="SSF103481">
    <property type="entry name" value="Multidrug resistance efflux transporter EmrE"/>
    <property type="match status" value="1"/>
</dbReference>
<feature type="transmembrane region" description="Helical" evidence="5">
    <location>
        <begin position="304"/>
        <end position="323"/>
    </location>
</feature>
<dbReference type="Proteomes" id="UP000813462">
    <property type="component" value="Unassembled WGS sequence"/>
</dbReference>
<reference evidence="7" key="1">
    <citation type="journal article" date="2021" name="Front. Plant Sci.">
        <title>Chromosome-Scale Genome Assembly for Chinese Sour Jujube and Insights Into Its Genome Evolution and Domestication Signature.</title>
        <authorList>
            <person name="Shen L.-Y."/>
            <person name="Luo H."/>
            <person name="Wang X.-L."/>
            <person name="Wang X.-M."/>
            <person name="Qiu X.-J."/>
            <person name="Liu H."/>
            <person name="Zhou S.-S."/>
            <person name="Jia K.-H."/>
            <person name="Nie S."/>
            <person name="Bao Y.-T."/>
            <person name="Zhang R.-G."/>
            <person name="Yun Q.-Z."/>
            <person name="Chai Y.-H."/>
            <person name="Lu J.-Y."/>
            <person name="Li Y."/>
            <person name="Zhao S.-W."/>
            <person name="Mao J.-F."/>
            <person name="Jia S.-G."/>
            <person name="Mao Y.-M."/>
        </authorList>
    </citation>
    <scope>NUCLEOTIDE SEQUENCE</scope>
    <source>
        <strain evidence="7">AT0</strain>
        <tissue evidence="7">Leaf</tissue>
    </source>
</reference>
<keyword evidence="4 5" id="KW-0472">Membrane</keyword>
<feature type="transmembrane region" description="Helical" evidence="5">
    <location>
        <begin position="212"/>
        <end position="230"/>
    </location>
</feature>
<comment type="subcellular location">
    <subcellularLocation>
        <location evidence="1">Membrane</location>
        <topology evidence="1">Multi-pass membrane protein</topology>
    </subcellularLocation>
</comment>
<dbReference type="InterPro" id="IPR050186">
    <property type="entry name" value="TPT_transporter"/>
</dbReference>
<organism evidence="7 8">
    <name type="scientific">Ziziphus jujuba var. spinosa</name>
    <dbReference type="NCBI Taxonomy" id="714518"/>
    <lineage>
        <taxon>Eukaryota</taxon>
        <taxon>Viridiplantae</taxon>
        <taxon>Streptophyta</taxon>
        <taxon>Embryophyta</taxon>
        <taxon>Tracheophyta</taxon>
        <taxon>Spermatophyta</taxon>
        <taxon>Magnoliopsida</taxon>
        <taxon>eudicotyledons</taxon>
        <taxon>Gunneridae</taxon>
        <taxon>Pentapetalae</taxon>
        <taxon>rosids</taxon>
        <taxon>fabids</taxon>
        <taxon>Rosales</taxon>
        <taxon>Rhamnaceae</taxon>
        <taxon>Paliureae</taxon>
        <taxon>Ziziphus</taxon>
    </lineage>
</organism>
<feature type="domain" description="Sugar phosphate transporter" evidence="6">
    <location>
        <begin position="171"/>
        <end position="320"/>
    </location>
</feature>
<feature type="transmembrane region" description="Helical" evidence="5">
    <location>
        <begin position="250"/>
        <end position="270"/>
    </location>
</feature>
<name>A0A978UIE4_ZIZJJ</name>
<evidence type="ECO:0000259" key="6">
    <source>
        <dbReference type="Pfam" id="PF03151"/>
    </source>
</evidence>
<dbReference type="AlphaFoldDB" id="A0A978UIE4"/>
<sequence length="328" mass="36210">MGHGRGRNLVVRVEHRRVAAEQVFAEQLRVQISGFPYTVPHVGLQFAELRGCSVVKGGPSAEREFQSPAGEDRGAQRRFLFLGGVWECVVEVPSGVVYPGYRRYDAVFYCRLGVFDQPEKGGLGYLRHSFTGCCGGHHSYGDSNAKLLHELASKPYWITVLKRTSNMMEGEPSFNILGFIMCVSATAARAFKSVLQDILLSSEGEKLNSMNLLLYMAPIAVVVLVPATILMEDNVVEITLNIARKDTKMLWYLLFNSFLAYFVNLTNFLVTKYTSALTLQVLGNAKGALAVAVSILIFKNPITTIGMVGYGLTVLGVVVYTEAKKRYS</sequence>
<evidence type="ECO:0000256" key="2">
    <source>
        <dbReference type="ARBA" id="ARBA00022692"/>
    </source>
</evidence>
<dbReference type="PANTHER" id="PTHR11132">
    <property type="entry name" value="SOLUTE CARRIER FAMILY 35"/>
    <property type="match status" value="1"/>
</dbReference>
<evidence type="ECO:0000256" key="3">
    <source>
        <dbReference type="ARBA" id="ARBA00022989"/>
    </source>
</evidence>
<evidence type="ECO:0000256" key="5">
    <source>
        <dbReference type="SAM" id="Phobius"/>
    </source>
</evidence>
<dbReference type="GO" id="GO:0016020">
    <property type="term" value="C:membrane"/>
    <property type="evidence" value="ECO:0007669"/>
    <property type="project" value="UniProtKB-SubCell"/>
</dbReference>
<protein>
    <recommendedName>
        <fullName evidence="6">Sugar phosphate transporter domain-containing protein</fullName>
    </recommendedName>
</protein>